<keyword evidence="3" id="KW-1185">Reference proteome</keyword>
<sequence length="253" mass="28461">MRFLNKKTNSLKLREFVYPQGKPRIHERIKMAVTQIFSSRRENAKFESQQAFEVVAETTPSVAQEVSDDLSHFLSKQEELDEFDPNILIPSPPRPSIFNTIPRNNWNEEVEKENTCNDNSTNSGSESGNNSIASNVTDDVDILNFPPNTPTPLLLEIKRAINRLSNTTCAYCATPSMIGAADAEPIDLVDYYQENNAMNSFNAHLLAFSARKTGGVDCSEAIASDLRRRFSVGKLETDASNKETKRRSFLSYR</sequence>
<evidence type="ECO:0000313" key="2">
    <source>
        <dbReference type="EMBL" id="KAJ3115542.1"/>
    </source>
</evidence>
<name>A0AAD5XG90_9FUNG</name>
<evidence type="ECO:0000256" key="1">
    <source>
        <dbReference type="SAM" id="MobiDB-lite"/>
    </source>
</evidence>
<feature type="compositionally biased region" description="Low complexity" evidence="1">
    <location>
        <begin position="117"/>
        <end position="133"/>
    </location>
</feature>
<comment type="caution">
    <text evidence="2">The sequence shown here is derived from an EMBL/GenBank/DDBJ whole genome shotgun (WGS) entry which is preliminary data.</text>
</comment>
<organism evidence="2 3">
    <name type="scientific">Physocladia obscura</name>
    <dbReference type="NCBI Taxonomy" id="109957"/>
    <lineage>
        <taxon>Eukaryota</taxon>
        <taxon>Fungi</taxon>
        <taxon>Fungi incertae sedis</taxon>
        <taxon>Chytridiomycota</taxon>
        <taxon>Chytridiomycota incertae sedis</taxon>
        <taxon>Chytridiomycetes</taxon>
        <taxon>Chytridiales</taxon>
        <taxon>Chytriomycetaceae</taxon>
        <taxon>Physocladia</taxon>
    </lineage>
</organism>
<dbReference type="AlphaFoldDB" id="A0AAD5XG90"/>
<dbReference type="Proteomes" id="UP001211907">
    <property type="component" value="Unassembled WGS sequence"/>
</dbReference>
<proteinExistence type="predicted"/>
<evidence type="ECO:0000313" key="3">
    <source>
        <dbReference type="Proteomes" id="UP001211907"/>
    </source>
</evidence>
<dbReference type="EMBL" id="JADGJH010001283">
    <property type="protein sequence ID" value="KAJ3115542.1"/>
    <property type="molecule type" value="Genomic_DNA"/>
</dbReference>
<reference evidence="2" key="1">
    <citation type="submission" date="2020-05" db="EMBL/GenBank/DDBJ databases">
        <title>Phylogenomic resolution of chytrid fungi.</title>
        <authorList>
            <person name="Stajich J.E."/>
            <person name="Amses K."/>
            <person name="Simmons R."/>
            <person name="Seto K."/>
            <person name="Myers J."/>
            <person name="Bonds A."/>
            <person name="Quandt C.A."/>
            <person name="Barry K."/>
            <person name="Liu P."/>
            <person name="Grigoriev I."/>
            <person name="Longcore J.E."/>
            <person name="James T.Y."/>
        </authorList>
    </citation>
    <scope>NUCLEOTIDE SEQUENCE</scope>
    <source>
        <strain evidence="2">JEL0513</strain>
    </source>
</reference>
<feature type="region of interest" description="Disordered" evidence="1">
    <location>
        <begin position="111"/>
        <end position="133"/>
    </location>
</feature>
<accession>A0AAD5XG90</accession>
<protein>
    <submittedName>
        <fullName evidence="2">Uncharacterized protein</fullName>
    </submittedName>
</protein>
<gene>
    <name evidence="2" type="ORF">HK100_001306</name>
</gene>